<dbReference type="EMBL" id="MU003527">
    <property type="protein sequence ID" value="KAF2465909.1"/>
    <property type="molecule type" value="Genomic_DNA"/>
</dbReference>
<organism evidence="1 2">
    <name type="scientific">Lindgomyces ingoldianus</name>
    <dbReference type="NCBI Taxonomy" id="673940"/>
    <lineage>
        <taxon>Eukaryota</taxon>
        <taxon>Fungi</taxon>
        <taxon>Dikarya</taxon>
        <taxon>Ascomycota</taxon>
        <taxon>Pezizomycotina</taxon>
        <taxon>Dothideomycetes</taxon>
        <taxon>Pleosporomycetidae</taxon>
        <taxon>Pleosporales</taxon>
        <taxon>Lindgomycetaceae</taxon>
        <taxon>Lindgomyces</taxon>
    </lineage>
</organism>
<evidence type="ECO:0000313" key="1">
    <source>
        <dbReference type="EMBL" id="KAF2465909.1"/>
    </source>
</evidence>
<reference evidence="1" key="1">
    <citation type="journal article" date="2020" name="Stud. Mycol.">
        <title>101 Dothideomycetes genomes: a test case for predicting lifestyles and emergence of pathogens.</title>
        <authorList>
            <person name="Haridas S."/>
            <person name="Albert R."/>
            <person name="Binder M."/>
            <person name="Bloem J."/>
            <person name="Labutti K."/>
            <person name="Salamov A."/>
            <person name="Andreopoulos B."/>
            <person name="Baker S."/>
            <person name="Barry K."/>
            <person name="Bills G."/>
            <person name="Bluhm B."/>
            <person name="Cannon C."/>
            <person name="Castanera R."/>
            <person name="Culley D."/>
            <person name="Daum C."/>
            <person name="Ezra D."/>
            <person name="Gonzalez J."/>
            <person name="Henrissat B."/>
            <person name="Kuo A."/>
            <person name="Liang C."/>
            <person name="Lipzen A."/>
            <person name="Lutzoni F."/>
            <person name="Magnuson J."/>
            <person name="Mondo S."/>
            <person name="Nolan M."/>
            <person name="Ohm R."/>
            <person name="Pangilinan J."/>
            <person name="Park H.-J."/>
            <person name="Ramirez L."/>
            <person name="Alfaro M."/>
            <person name="Sun H."/>
            <person name="Tritt A."/>
            <person name="Yoshinaga Y."/>
            <person name="Zwiers L.-H."/>
            <person name="Turgeon B."/>
            <person name="Goodwin S."/>
            <person name="Spatafora J."/>
            <person name="Crous P."/>
            <person name="Grigoriev I."/>
        </authorList>
    </citation>
    <scope>NUCLEOTIDE SEQUENCE</scope>
    <source>
        <strain evidence="1">ATCC 200398</strain>
    </source>
</reference>
<dbReference type="Proteomes" id="UP000799755">
    <property type="component" value="Unassembled WGS sequence"/>
</dbReference>
<protein>
    <submittedName>
        <fullName evidence="1">Uncharacterized protein</fullName>
    </submittedName>
</protein>
<gene>
    <name evidence="1" type="ORF">BDR25DRAFT_80967</name>
</gene>
<sequence length="146" mass="14583">MGNQISSFVEDAFNRIKDKAIAVLRSILPPVVQYAVQHPIQTVTHIACATLFLVPSLIVAPVLSILGFTSVGVATGTIAAGVQSIIGPVMAGGMFATLTSAAMGGYGAATVAGVVSGAAVVAEGINVAVEAANEANWDNGDSGGEE</sequence>
<accession>A0ACB6QG58</accession>
<keyword evidence="2" id="KW-1185">Reference proteome</keyword>
<comment type="caution">
    <text evidence="1">The sequence shown here is derived from an EMBL/GenBank/DDBJ whole genome shotgun (WGS) entry which is preliminary data.</text>
</comment>
<name>A0ACB6QG58_9PLEO</name>
<proteinExistence type="predicted"/>
<evidence type="ECO:0000313" key="2">
    <source>
        <dbReference type="Proteomes" id="UP000799755"/>
    </source>
</evidence>